<dbReference type="Proteomes" id="UP001291623">
    <property type="component" value="Unassembled WGS sequence"/>
</dbReference>
<evidence type="ECO:0000256" key="1">
    <source>
        <dbReference type="SAM" id="Phobius"/>
    </source>
</evidence>
<name>A0AAE1SV61_9SOLA</name>
<proteinExistence type="predicted"/>
<dbReference type="EMBL" id="JAVYJV010000002">
    <property type="protein sequence ID" value="KAK4376370.1"/>
    <property type="molecule type" value="Genomic_DNA"/>
</dbReference>
<sequence>MATTTSTSFFSSSPNLFSPISSKRKSKSRASRTITLAMGREAQDWNYYNGRIVDDNLIVLRKRIHEMKIIEKNYEPPAEWMDWEKRMYANYDVNICQALGLLQSQLMDSRPSLVLGMTALIGISVPTSSIVILFHLIELTKGILAGFHIS</sequence>
<comment type="caution">
    <text evidence="2">The sequence shown here is derived from an EMBL/GenBank/DDBJ whole genome shotgun (WGS) entry which is preliminary data.</text>
</comment>
<keyword evidence="1" id="KW-1133">Transmembrane helix</keyword>
<dbReference type="AlphaFoldDB" id="A0AAE1SV61"/>
<evidence type="ECO:0000313" key="2">
    <source>
        <dbReference type="EMBL" id="KAK4376370.1"/>
    </source>
</evidence>
<reference evidence="2" key="1">
    <citation type="submission" date="2023-12" db="EMBL/GenBank/DDBJ databases">
        <title>Genome assembly of Anisodus tanguticus.</title>
        <authorList>
            <person name="Wang Y.-J."/>
        </authorList>
    </citation>
    <scope>NUCLEOTIDE SEQUENCE</scope>
    <source>
        <strain evidence="2">KB-2021</strain>
        <tissue evidence="2">Leaf</tissue>
    </source>
</reference>
<dbReference type="PANTHER" id="PTHR33782">
    <property type="entry name" value="OS01G0121600 PROTEIN"/>
    <property type="match status" value="1"/>
</dbReference>
<protein>
    <submittedName>
        <fullName evidence="2">Uncharacterized protein</fullName>
    </submittedName>
</protein>
<dbReference type="PANTHER" id="PTHR33782:SF5">
    <property type="entry name" value="MEDIATOR OF RNA POLYMERASE II TRANSCRIPTION SUBUNIT"/>
    <property type="match status" value="1"/>
</dbReference>
<gene>
    <name evidence="2" type="ORF">RND71_002666</name>
</gene>
<keyword evidence="3" id="KW-1185">Reference proteome</keyword>
<keyword evidence="1" id="KW-0472">Membrane</keyword>
<accession>A0AAE1SV61</accession>
<keyword evidence="1" id="KW-0812">Transmembrane</keyword>
<evidence type="ECO:0000313" key="3">
    <source>
        <dbReference type="Proteomes" id="UP001291623"/>
    </source>
</evidence>
<organism evidence="2 3">
    <name type="scientific">Anisodus tanguticus</name>
    <dbReference type="NCBI Taxonomy" id="243964"/>
    <lineage>
        <taxon>Eukaryota</taxon>
        <taxon>Viridiplantae</taxon>
        <taxon>Streptophyta</taxon>
        <taxon>Embryophyta</taxon>
        <taxon>Tracheophyta</taxon>
        <taxon>Spermatophyta</taxon>
        <taxon>Magnoliopsida</taxon>
        <taxon>eudicotyledons</taxon>
        <taxon>Gunneridae</taxon>
        <taxon>Pentapetalae</taxon>
        <taxon>asterids</taxon>
        <taxon>lamiids</taxon>
        <taxon>Solanales</taxon>
        <taxon>Solanaceae</taxon>
        <taxon>Solanoideae</taxon>
        <taxon>Hyoscyameae</taxon>
        <taxon>Anisodus</taxon>
    </lineage>
</organism>
<feature type="transmembrane region" description="Helical" evidence="1">
    <location>
        <begin position="113"/>
        <end position="137"/>
    </location>
</feature>